<dbReference type="InterPro" id="IPR018788">
    <property type="entry name" value="Proteasome_assmbl_chp_3"/>
</dbReference>
<comment type="caution">
    <text evidence="1">The sequence shown here is derived from an EMBL/GenBank/DDBJ whole genome shotgun (WGS) entry which is preliminary data.</text>
</comment>
<dbReference type="RefSeq" id="XP_059572376.1">
    <property type="nucleotide sequence ID" value="XM_059716393.1"/>
</dbReference>
<dbReference type="CTD" id="84262"/>
<dbReference type="Pfam" id="PF10178">
    <property type="entry name" value="PAC3"/>
    <property type="match status" value="1"/>
</dbReference>
<dbReference type="PhylomeDB" id="A0A151N1U8"/>
<evidence type="ECO:0000313" key="1">
    <source>
        <dbReference type="EMBL" id="KYO30697.1"/>
    </source>
</evidence>
<name>A0A151N1U8_ALLMI</name>
<dbReference type="GO" id="GO:0000502">
    <property type="term" value="C:proteasome complex"/>
    <property type="evidence" value="ECO:0007669"/>
    <property type="project" value="UniProtKB-KW"/>
</dbReference>
<protein>
    <submittedName>
        <fullName evidence="1">Proteasome assembly chaperone 3</fullName>
    </submittedName>
</protein>
<dbReference type="GO" id="GO:0043248">
    <property type="term" value="P:proteasome assembly"/>
    <property type="evidence" value="ECO:0007669"/>
    <property type="project" value="InterPro"/>
</dbReference>
<dbReference type="AlphaFoldDB" id="A0A151N1U8"/>
<organism evidence="1 2">
    <name type="scientific">Alligator mississippiensis</name>
    <name type="common">American alligator</name>
    <dbReference type="NCBI Taxonomy" id="8496"/>
    <lineage>
        <taxon>Eukaryota</taxon>
        <taxon>Metazoa</taxon>
        <taxon>Chordata</taxon>
        <taxon>Craniata</taxon>
        <taxon>Vertebrata</taxon>
        <taxon>Euteleostomi</taxon>
        <taxon>Archelosauria</taxon>
        <taxon>Archosauria</taxon>
        <taxon>Crocodylia</taxon>
        <taxon>Alligatoridae</taxon>
        <taxon>Alligatorinae</taxon>
        <taxon>Alligator</taxon>
    </lineage>
</organism>
<proteinExistence type="predicted"/>
<dbReference type="Proteomes" id="UP000050525">
    <property type="component" value="Unassembled WGS sequence"/>
</dbReference>
<evidence type="ECO:0000313" key="2">
    <source>
        <dbReference type="Proteomes" id="UP000050525"/>
    </source>
</evidence>
<dbReference type="eggNOG" id="KOG4828">
    <property type="taxonomic scope" value="Eukaryota"/>
</dbReference>
<dbReference type="EMBL" id="AKHW03004154">
    <property type="protein sequence ID" value="KYO30697.1"/>
    <property type="molecule type" value="Genomic_DNA"/>
</dbReference>
<dbReference type="PANTHER" id="PTHR31051">
    <property type="entry name" value="PROTEASOME ASSEMBLY CHAPERONE 3"/>
    <property type="match status" value="1"/>
</dbReference>
<keyword evidence="1" id="KW-0647">Proteasome</keyword>
<dbReference type="PANTHER" id="PTHR31051:SF1">
    <property type="entry name" value="PROTEASOME ASSEMBLY CHAPERONE 3"/>
    <property type="match status" value="1"/>
</dbReference>
<gene>
    <name evidence="1" type="primary">PSMG3</name>
    <name evidence="1" type="ORF">Y1Q_0008314</name>
</gene>
<accession>A0A151N1U8</accession>
<dbReference type="STRING" id="8496.A0A151N1U8"/>
<dbReference type="Gene3D" id="3.30.230.90">
    <property type="match status" value="1"/>
</dbReference>
<keyword evidence="2" id="KW-1185">Reference proteome</keyword>
<dbReference type="InterPro" id="IPR053720">
    <property type="entry name" value="Psm_Assembly_Chaperone"/>
</dbReference>
<sequence>MEAKPIVTSRQRTVAVQGVPTEVVCMAFSNSILVVVTQYGKMGTLVYVDPNVVSNDVGRPVLTTKVLLGQDEPLIHVCAKNLVSFVSEEAGNKPVLLAIALKDKTMEGIKALREVIQSCQVW</sequence>
<reference evidence="1 2" key="1">
    <citation type="journal article" date="2012" name="Genome Biol.">
        <title>Sequencing three crocodilian genomes to illuminate the evolution of archosaurs and amniotes.</title>
        <authorList>
            <person name="St John J.A."/>
            <person name="Braun E.L."/>
            <person name="Isberg S.R."/>
            <person name="Miles L.G."/>
            <person name="Chong A.Y."/>
            <person name="Gongora J."/>
            <person name="Dalzell P."/>
            <person name="Moran C."/>
            <person name="Bed'hom B."/>
            <person name="Abzhanov A."/>
            <person name="Burgess S.C."/>
            <person name="Cooksey A.M."/>
            <person name="Castoe T.A."/>
            <person name="Crawford N.G."/>
            <person name="Densmore L.D."/>
            <person name="Drew J.C."/>
            <person name="Edwards S.V."/>
            <person name="Faircloth B.C."/>
            <person name="Fujita M.K."/>
            <person name="Greenwold M.J."/>
            <person name="Hoffmann F.G."/>
            <person name="Howard J.M."/>
            <person name="Iguchi T."/>
            <person name="Janes D.E."/>
            <person name="Khan S.Y."/>
            <person name="Kohno S."/>
            <person name="de Koning A.J."/>
            <person name="Lance S.L."/>
            <person name="McCarthy F.M."/>
            <person name="McCormack J.E."/>
            <person name="Merchant M.E."/>
            <person name="Peterson D.G."/>
            <person name="Pollock D.D."/>
            <person name="Pourmand N."/>
            <person name="Raney B.J."/>
            <person name="Roessler K.A."/>
            <person name="Sanford J.R."/>
            <person name="Sawyer R.H."/>
            <person name="Schmidt C.J."/>
            <person name="Triplett E.W."/>
            <person name="Tuberville T.D."/>
            <person name="Venegas-Anaya M."/>
            <person name="Howard J.T."/>
            <person name="Jarvis E.D."/>
            <person name="Guillette L.J.Jr."/>
            <person name="Glenn T.C."/>
            <person name="Green R.E."/>
            <person name="Ray D.A."/>
        </authorList>
    </citation>
    <scope>NUCLEOTIDE SEQUENCE [LARGE SCALE GENOMIC DNA]</scope>
    <source>
        <strain evidence="1">KSC_2009_1</strain>
    </source>
</reference>
<dbReference type="GeneID" id="102572972"/>